<dbReference type="Proteomes" id="UP000249099">
    <property type="component" value="Unassembled WGS sequence"/>
</dbReference>
<proteinExistence type="predicted"/>
<sequence>MTHKFTTYFESVNDLASHLLAVNERFKEPIRMNKGLYFLNAIYAGIVAADKEQSNDFNDCPDYLFHSRIEAWEFGPVVREVYDNSPYESRLYKFGDTSVDEYVKDIIERVLVTIDDMSDLDLVLRAQDDQCWVQARNRESYKFDDSGSIEAIDYDAMKRDYKKDYT</sequence>
<accession>A0A328KIW1</accession>
<reference evidence="1 2" key="1">
    <citation type="submission" date="2017-03" db="EMBL/GenBank/DDBJ databases">
        <title>wgs assembly of Dolosigranulum pigrum KPL CDC strains.</title>
        <authorList>
            <person name="Brugger S.D."/>
            <person name="Pettigrew M."/>
            <person name="Kong Y."/>
            <person name="Lemon K.P."/>
        </authorList>
    </citation>
    <scope>NUCLEOTIDE SEQUENCE [LARGE SCALE GENOMIC DNA]</scope>
    <source>
        <strain evidence="1 2">KPL1931_CDC4294-98</strain>
    </source>
</reference>
<dbReference type="AlphaFoldDB" id="A0A328KIW1"/>
<dbReference type="EMBL" id="NAQV01000023">
    <property type="protein sequence ID" value="RAN62415.1"/>
    <property type="molecule type" value="Genomic_DNA"/>
</dbReference>
<comment type="caution">
    <text evidence="1">The sequence shown here is derived from an EMBL/GenBank/DDBJ whole genome shotgun (WGS) entry which is preliminary data.</text>
</comment>
<protein>
    <recommendedName>
        <fullName evidence="3">Antitoxin SocA-like Panacea domain-containing protein</fullName>
    </recommendedName>
</protein>
<name>A0A328KIW1_9LACT</name>
<evidence type="ECO:0000313" key="2">
    <source>
        <dbReference type="Proteomes" id="UP000249099"/>
    </source>
</evidence>
<organism evidence="1 2">
    <name type="scientific">Dolosigranulum pigrum</name>
    <dbReference type="NCBI Taxonomy" id="29394"/>
    <lineage>
        <taxon>Bacteria</taxon>
        <taxon>Bacillati</taxon>
        <taxon>Bacillota</taxon>
        <taxon>Bacilli</taxon>
        <taxon>Lactobacillales</taxon>
        <taxon>Carnobacteriaceae</taxon>
        <taxon>Dolosigranulum</taxon>
    </lineage>
</organism>
<evidence type="ECO:0008006" key="3">
    <source>
        <dbReference type="Google" id="ProtNLM"/>
    </source>
</evidence>
<dbReference type="RefSeq" id="WP_112790363.1">
    <property type="nucleotide sequence ID" value="NZ_NAQV01000023.1"/>
</dbReference>
<gene>
    <name evidence="1" type="ORF">B8A44_07655</name>
</gene>
<evidence type="ECO:0000313" key="1">
    <source>
        <dbReference type="EMBL" id="RAN62415.1"/>
    </source>
</evidence>